<name>A0A7J3YU91_9CREN</name>
<feature type="domain" description="Glycosyl transferase family 1" evidence="1">
    <location>
        <begin position="211"/>
        <end position="363"/>
    </location>
</feature>
<keyword evidence="2" id="KW-0808">Transferase</keyword>
<dbReference type="InterPro" id="IPR038013">
    <property type="entry name" value="ALG11"/>
</dbReference>
<sequence>MKRAFIVAPNIGYSFTGGGGVKVALYMAQTLLEHGLKVHLIALTGWNVERINKIHGANLAKFLKEGRLMLNYCFGSRSDLKIPFPIAVKLVSIYVRQLVREYSPDLIIFHDDVPKLNERIFKYVSKTVLYSHFPYAARIYFNIVDAVEVGLERYQGYKTRLYYDSLKKLIYFKDIPKDIELVANSTVTKTFMEVTWKRPVKILYPPIAFQFKPVNKPKDNSIVLVGGQPNKRVGDAVKALAELKSTRRPIPKLYVIAHHFTPWYKDWLISLTQNFGLYHYVYFMEHLPEYELLDMYTSAKIVLSTAHFEPFGMSIAEGMLYRAVPIVYKGNLSGPWIDVIDKGRYGIGFKLITELAEIIDYVIRAGEDELIQLQGRAFMGSLRFSLDSFQRGFVELVKDVL</sequence>
<dbReference type="GO" id="GO:0016020">
    <property type="term" value="C:membrane"/>
    <property type="evidence" value="ECO:0007669"/>
    <property type="project" value="TreeGrafter"/>
</dbReference>
<dbReference type="AlphaFoldDB" id="A0A7J3YU91"/>
<protein>
    <submittedName>
        <fullName evidence="2">Glycosyltransferase</fullName>
    </submittedName>
</protein>
<evidence type="ECO:0000259" key="1">
    <source>
        <dbReference type="Pfam" id="PF00534"/>
    </source>
</evidence>
<gene>
    <name evidence="2" type="ORF">ENM70_01740</name>
</gene>
<dbReference type="InterPro" id="IPR001296">
    <property type="entry name" value="Glyco_trans_1"/>
</dbReference>
<dbReference type="GO" id="GO:0006487">
    <property type="term" value="P:protein N-linked glycosylation"/>
    <property type="evidence" value="ECO:0007669"/>
    <property type="project" value="TreeGrafter"/>
</dbReference>
<dbReference type="GO" id="GO:0004377">
    <property type="term" value="F:GDP-Man:Man(3)GlcNAc(2)-PP-Dol alpha-1,2-mannosyltransferase activity"/>
    <property type="evidence" value="ECO:0007669"/>
    <property type="project" value="InterPro"/>
</dbReference>
<organism evidence="2">
    <name type="scientific">Ignisphaera aggregans</name>
    <dbReference type="NCBI Taxonomy" id="334771"/>
    <lineage>
        <taxon>Archaea</taxon>
        <taxon>Thermoproteota</taxon>
        <taxon>Thermoprotei</taxon>
        <taxon>Desulfurococcales</taxon>
        <taxon>Desulfurococcaceae</taxon>
        <taxon>Ignisphaera</taxon>
    </lineage>
</organism>
<comment type="caution">
    <text evidence="2">The sequence shown here is derived from an EMBL/GenBank/DDBJ whole genome shotgun (WGS) entry which is preliminary data.</text>
</comment>
<accession>A0A7J3YU91</accession>
<reference evidence="2" key="1">
    <citation type="journal article" date="2020" name="mSystems">
        <title>Genome- and Community-Level Interaction Insights into Carbon Utilization and Element Cycling Functions of Hydrothermarchaeota in Hydrothermal Sediment.</title>
        <authorList>
            <person name="Zhou Z."/>
            <person name="Liu Y."/>
            <person name="Xu W."/>
            <person name="Pan J."/>
            <person name="Luo Z.H."/>
            <person name="Li M."/>
        </authorList>
    </citation>
    <scope>NUCLEOTIDE SEQUENCE [LARGE SCALE GENOMIC DNA]</scope>
    <source>
        <strain evidence="2">SpSt-1109</strain>
    </source>
</reference>
<dbReference type="Gene3D" id="3.40.50.2000">
    <property type="entry name" value="Glycogen Phosphorylase B"/>
    <property type="match status" value="2"/>
</dbReference>
<dbReference type="Pfam" id="PF00534">
    <property type="entry name" value="Glycos_transf_1"/>
    <property type="match status" value="1"/>
</dbReference>
<dbReference type="SUPFAM" id="SSF53756">
    <property type="entry name" value="UDP-Glycosyltransferase/glycogen phosphorylase"/>
    <property type="match status" value="1"/>
</dbReference>
<dbReference type="PANTHER" id="PTHR45919:SF1">
    <property type="entry name" value="GDP-MAN:MAN(3)GLCNAC(2)-PP-DOL ALPHA-1,2-MANNOSYLTRANSFERASE"/>
    <property type="match status" value="1"/>
</dbReference>
<evidence type="ECO:0000313" key="2">
    <source>
        <dbReference type="EMBL" id="HHP92337.1"/>
    </source>
</evidence>
<dbReference type="PANTHER" id="PTHR45919">
    <property type="entry name" value="GDP-MAN:MAN(3)GLCNAC(2)-PP-DOL ALPHA-1,2-MANNOSYLTRANSFERASE"/>
    <property type="match status" value="1"/>
</dbReference>
<proteinExistence type="predicted"/>
<dbReference type="EMBL" id="DRYU01000038">
    <property type="protein sequence ID" value="HHP92337.1"/>
    <property type="molecule type" value="Genomic_DNA"/>
</dbReference>